<organism evidence="2">
    <name type="scientific">Rhizophagus irregularis (strain DAOM 181602 / DAOM 197198 / MUCL 43194)</name>
    <name type="common">Arbuscular mycorrhizal fungus</name>
    <name type="synonym">Glomus intraradices</name>
    <dbReference type="NCBI Taxonomy" id="747089"/>
    <lineage>
        <taxon>Eukaryota</taxon>
        <taxon>Fungi</taxon>
        <taxon>Fungi incertae sedis</taxon>
        <taxon>Mucoromycota</taxon>
        <taxon>Glomeromycotina</taxon>
        <taxon>Glomeromycetes</taxon>
        <taxon>Glomerales</taxon>
        <taxon>Glomeraceae</taxon>
        <taxon>Rhizophagus</taxon>
    </lineage>
</organism>
<dbReference type="EMBL" id="KI288372">
    <property type="protein sequence ID" value="ESA09190.1"/>
    <property type="molecule type" value="Genomic_DNA"/>
</dbReference>
<protein>
    <submittedName>
        <fullName evidence="2">Uncharacterized protein</fullName>
    </submittedName>
</protein>
<dbReference type="HOGENOM" id="CLU_2923818_0_0_1"/>
<gene>
    <name evidence="2" type="ORF">GLOINDRAFT_30828</name>
</gene>
<reference evidence="2" key="1">
    <citation type="submission" date="2013-07" db="EMBL/GenBank/DDBJ databases">
        <title>The genome of an arbuscular mycorrhizal fungus provides insights into the evolution of the oldest plant symbiosis.</title>
        <authorList>
            <consortium name="DOE Joint Genome Institute"/>
            <person name="Tisserant E."/>
            <person name="Malbreil M."/>
            <person name="Kuo A."/>
            <person name="Kohler A."/>
            <person name="Symeonidi A."/>
            <person name="Balestrini R."/>
            <person name="Charron P."/>
            <person name="Duensing N."/>
            <person name="Frei-dit-Frey N."/>
            <person name="Gianinazzi-Pearson V."/>
            <person name="Gilbert B."/>
            <person name="Handa Y."/>
            <person name="Hijri M."/>
            <person name="Kaul R."/>
            <person name="Kawaguchi M."/>
            <person name="Krajinski F."/>
            <person name="Lammers P."/>
            <person name="Lapierre D."/>
            <person name="Masclaux F.G."/>
            <person name="Murat C."/>
            <person name="Morin E."/>
            <person name="Ndikumana S."/>
            <person name="Pagni M."/>
            <person name="Petitpierre D."/>
            <person name="Requena N."/>
            <person name="Rosikiewicz P."/>
            <person name="Riley R."/>
            <person name="Saito K."/>
            <person name="San Clemente H."/>
            <person name="Shapiro H."/>
            <person name="van Tuinen D."/>
            <person name="Becard G."/>
            <person name="Bonfante P."/>
            <person name="Paszkowski U."/>
            <person name="Shachar-Hill Y."/>
            <person name="Young J.P."/>
            <person name="Sanders I.R."/>
            <person name="Henrissat B."/>
            <person name="Rensing S.A."/>
            <person name="Grigoriev I.V."/>
            <person name="Corradi N."/>
            <person name="Roux C."/>
            <person name="Martin F."/>
        </authorList>
    </citation>
    <scope>NUCLEOTIDE SEQUENCE</scope>
    <source>
        <strain evidence="2">DAOM 197198</strain>
    </source>
</reference>
<feature type="region of interest" description="Disordered" evidence="1">
    <location>
        <begin position="25"/>
        <end position="61"/>
    </location>
</feature>
<dbReference type="AlphaFoldDB" id="U9TM31"/>
<feature type="compositionally biased region" description="Basic residues" evidence="1">
    <location>
        <begin position="26"/>
        <end position="43"/>
    </location>
</feature>
<sequence length="61" mass="7147">MTDDNDRKSYFLNGFKAPANTLKTKWTPKNKRSAPLFKTKRTPRTPPGDEMDFRERSLESK</sequence>
<feature type="compositionally biased region" description="Basic and acidic residues" evidence="1">
    <location>
        <begin position="51"/>
        <end position="61"/>
    </location>
</feature>
<proteinExistence type="predicted"/>
<evidence type="ECO:0000313" key="2">
    <source>
        <dbReference type="EMBL" id="ESA09190.1"/>
    </source>
</evidence>
<accession>U9TM31</accession>
<name>U9TM31_RHIID</name>
<evidence type="ECO:0000256" key="1">
    <source>
        <dbReference type="SAM" id="MobiDB-lite"/>
    </source>
</evidence>